<feature type="domain" description="Tse2 ADP-ribosyltransferase toxin" evidence="1">
    <location>
        <begin position="11"/>
        <end position="149"/>
    </location>
</feature>
<proteinExistence type="predicted"/>
<organism evidence="2 3">
    <name type="scientific">Tumidithrix elongata BACA0141</name>
    <dbReference type="NCBI Taxonomy" id="2716417"/>
    <lineage>
        <taxon>Bacteria</taxon>
        <taxon>Bacillati</taxon>
        <taxon>Cyanobacteriota</taxon>
        <taxon>Cyanophyceae</taxon>
        <taxon>Pseudanabaenales</taxon>
        <taxon>Pseudanabaenaceae</taxon>
        <taxon>Tumidithrix</taxon>
        <taxon>Tumidithrix elongata</taxon>
    </lineage>
</organism>
<evidence type="ECO:0000313" key="2">
    <source>
        <dbReference type="EMBL" id="MEE3717558.1"/>
    </source>
</evidence>
<keyword evidence="3" id="KW-1185">Reference proteome</keyword>
<dbReference type="AlphaFoldDB" id="A0AAW9PYW2"/>
<evidence type="ECO:0000259" key="1">
    <source>
        <dbReference type="Pfam" id="PF18648"/>
    </source>
</evidence>
<dbReference type="EMBL" id="JAZBJZ010000045">
    <property type="protein sequence ID" value="MEE3717558.1"/>
    <property type="molecule type" value="Genomic_DNA"/>
</dbReference>
<dbReference type="InterPro" id="IPR041018">
    <property type="entry name" value="ADPRTs_Tse2"/>
</dbReference>
<comment type="caution">
    <text evidence="2">The sequence shown here is derived from an EMBL/GenBank/DDBJ whole genome shotgun (WGS) entry which is preliminary data.</text>
</comment>
<reference evidence="2" key="1">
    <citation type="submission" date="2024-01" db="EMBL/GenBank/DDBJ databases">
        <title>Bank of Algae and Cyanobacteria of the Azores (BACA) strain genomes.</title>
        <authorList>
            <person name="Luz R."/>
            <person name="Cordeiro R."/>
            <person name="Fonseca A."/>
            <person name="Goncalves V."/>
        </authorList>
    </citation>
    <scope>NUCLEOTIDE SEQUENCE</scope>
    <source>
        <strain evidence="2">BACA0141</strain>
    </source>
</reference>
<dbReference type="RefSeq" id="WP_330483987.1">
    <property type="nucleotide sequence ID" value="NZ_JAZBJZ010000045.1"/>
</dbReference>
<evidence type="ECO:0000313" key="3">
    <source>
        <dbReference type="Proteomes" id="UP001333818"/>
    </source>
</evidence>
<name>A0AAW9PYW2_9CYAN</name>
<dbReference type="Pfam" id="PF18648">
    <property type="entry name" value="ADPRTs_Tse2"/>
    <property type="match status" value="1"/>
</dbReference>
<sequence>MAKLYYRGMAEQNGKPKIGRSARLLGVRPNIDINIEQMPIGYLDEQGYLLLESQRVLRGLLVTVAIRDNKGMSVSLSIEGLPAFRKPNQFGGTGKDPLWQIDDSNIIGDLQAVQDSPTHVSILPRVTMMLQRYEAALASTQIKWERANW</sequence>
<dbReference type="Proteomes" id="UP001333818">
    <property type="component" value="Unassembled WGS sequence"/>
</dbReference>
<protein>
    <recommendedName>
        <fullName evidence="1">Tse2 ADP-ribosyltransferase toxin domain-containing protein</fullName>
    </recommendedName>
</protein>
<gene>
    <name evidence="2" type="ORF">V2H45_12410</name>
</gene>
<accession>A0AAW9PYW2</accession>